<dbReference type="InterPro" id="IPR002109">
    <property type="entry name" value="Glutaredoxin"/>
</dbReference>
<protein>
    <recommendedName>
        <fullName evidence="2">Glutaredoxin domain-containing protein</fullName>
    </recommendedName>
</protein>
<reference evidence="3" key="2">
    <citation type="submission" date="2021-03" db="UniProtKB">
        <authorList>
            <consortium name="EnsemblPlants"/>
        </authorList>
    </citation>
    <scope>IDENTIFICATION</scope>
</reference>
<dbReference type="OMA" id="EVSCFRR"/>
<dbReference type="PANTHER" id="PTHR45669">
    <property type="entry name" value="GLUTAREDOXIN DOMAIN-CONTAINING CYSTEINE-RICH PROTEIN CG12206-RELATED"/>
    <property type="match status" value="1"/>
</dbReference>
<evidence type="ECO:0000259" key="2">
    <source>
        <dbReference type="Pfam" id="PF00462"/>
    </source>
</evidence>
<proteinExistence type="predicted"/>
<dbReference type="CDD" id="cd03031">
    <property type="entry name" value="GRX_GRX_like"/>
    <property type="match status" value="1"/>
</dbReference>
<name>A0A803LJX9_CHEQI</name>
<dbReference type="SUPFAM" id="SSF52833">
    <property type="entry name" value="Thioredoxin-like"/>
    <property type="match status" value="1"/>
</dbReference>
<organism evidence="3 4">
    <name type="scientific">Chenopodium quinoa</name>
    <name type="common">Quinoa</name>
    <dbReference type="NCBI Taxonomy" id="63459"/>
    <lineage>
        <taxon>Eukaryota</taxon>
        <taxon>Viridiplantae</taxon>
        <taxon>Streptophyta</taxon>
        <taxon>Embryophyta</taxon>
        <taxon>Tracheophyta</taxon>
        <taxon>Spermatophyta</taxon>
        <taxon>Magnoliopsida</taxon>
        <taxon>eudicotyledons</taxon>
        <taxon>Gunneridae</taxon>
        <taxon>Pentapetalae</taxon>
        <taxon>Caryophyllales</taxon>
        <taxon>Chenopodiaceae</taxon>
        <taxon>Chenopodioideae</taxon>
        <taxon>Atripliceae</taxon>
        <taxon>Chenopodium</taxon>
    </lineage>
</organism>
<evidence type="ECO:0000256" key="1">
    <source>
        <dbReference type="SAM" id="Coils"/>
    </source>
</evidence>
<accession>A0A803LJX9</accession>
<sequence length="409" mass="46993">MKGMKGKLMKKLKTVKQIGYLNPDRILQVIDVETLMKDIEEERKVEIGTKHDFEEKENVHPSISKDPVCELGVLSSCCKESKKQSDFDTSNCEELKKQSDSQMEILSSNCEVLKKQSNSEIVLLSSNCEELKKQSDSEMEILSSNCEELKKQSDSEMEILSSCSKELKRDSDSEFEVSCFRRPDMDSGTLFDPKLLAAFEEAVKEHIRSKESAQLENTSKNHKYPFFQPEDQADPLIEFDEETNPLEEFEEKCPPGGEDSVIFYTTSLRGIRKTFEDCQCIRFLLESFGLIYYERDVSIHSEFRDELWRIMGEKSLPPRLFIRGRYIGGAEQVLTLNEQGKLRPLFRDIPINFSEGPCNVCCGLRFILCYNCNGSRKIFEHNDQEEEEGGLWSKCLQCNENGLVVCPLC</sequence>
<evidence type="ECO:0000313" key="4">
    <source>
        <dbReference type="Proteomes" id="UP000596660"/>
    </source>
</evidence>
<dbReference type="PANTHER" id="PTHR45669:SF28">
    <property type="entry name" value="GLUTAREDOXIN DOMAIN-CONTAINING PROTEIN"/>
    <property type="match status" value="1"/>
</dbReference>
<dbReference type="Pfam" id="PF00462">
    <property type="entry name" value="Glutaredoxin"/>
    <property type="match status" value="1"/>
</dbReference>
<feature type="coiled-coil region" evidence="1">
    <location>
        <begin position="114"/>
        <end position="152"/>
    </location>
</feature>
<keyword evidence="1" id="KW-0175">Coiled coil</keyword>
<keyword evidence="4" id="KW-1185">Reference proteome</keyword>
<dbReference type="Gene3D" id="3.40.30.10">
    <property type="entry name" value="Glutaredoxin"/>
    <property type="match status" value="1"/>
</dbReference>
<evidence type="ECO:0000313" key="3">
    <source>
        <dbReference type="EnsemblPlants" id="AUR62014276-RA:cds"/>
    </source>
</evidence>
<dbReference type="EnsemblPlants" id="AUR62014276-RA">
    <property type="protein sequence ID" value="AUR62014276-RA:cds"/>
    <property type="gene ID" value="AUR62014276"/>
</dbReference>
<dbReference type="InterPro" id="IPR036249">
    <property type="entry name" value="Thioredoxin-like_sf"/>
</dbReference>
<dbReference type="Pfam" id="PF23733">
    <property type="entry name" value="GRXCR1-2_C"/>
    <property type="match status" value="1"/>
</dbReference>
<feature type="domain" description="Glutaredoxin" evidence="2">
    <location>
        <begin position="262"/>
        <end position="327"/>
    </location>
</feature>
<dbReference type="AlphaFoldDB" id="A0A803LJX9"/>
<dbReference type="Gramene" id="AUR62014276-RA">
    <property type="protein sequence ID" value="AUR62014276-RA:cds"/>
    <property type="gene ID" value="AUR62014276"/>
</dbReference>
<reference evidence="3" key="1">
    <citation type="journal article" date="2017" name="Nature">
        <title>The genome of Chenopodium quinoa.</title>
        <authorList>
            <person name="Jarvis D.E."/>
            <person name="Ho Y.S."/>
            <person name="Lightfoot D.J."/>
            <person name="Schmoeckel S.M."/>
            <person name="Li B."/>
            <person name="Borm T.J.A."/>
            <person name="Ohyanagi H."/>
            <person name="Mineta K."/>
            <person name="Michell C.T."/>
            <person name="Saber N."/>
            <person name="Kharbatia N.M."/>
            <person name="Rupper R.R."/>
            <person name="Sharp A.R."/>
            <person name="Dally N."/>
            <person name="Boughton B.A."/>
            <person name="Woo Y.H."/>
            <person name="Gao G."/>
            <person name="Schijlen E.G.W.M."/>
            <person name="Guo X."/>
            <person name="Momin A.A."/>
            <person name="Negrao S."/>
            <person name="Al-Babili S."/>
            <person name="Gehring C."/>
            <person name="Roessner U."/>
            <person name="Jung C."/>
            <person name="Murphy K."/>
            <person name="Arold S.T."/>
            <person name="Gojobori T."/>
            <person name="van der Linden C.G."/>
            <person name="van Loo E.N."/>
            <person name="Jellen E.N."/>
            <person name="Maughan P.J."/>
            <person name="Tester M."/>
        </authorList>
    </citation>
    <scope>NUCLEOTIDE SEQUENCE [LARGE SCALE GENOMIC DNA]</scope>
    <source>
        <strain evidence="3">cv. PI 614886</strain>
    </source>
</reference>
<dbReference type="PROSITE" id="PS51354">
    <property type="entry name" value="GLUTAREDOXIN_2"/>
    <property type="match status" value="1"/>
</dbReference>
<dbReference type="Proteomes" id="UP000596660">
    <property type="component" value="Unplaced"/>
</dbReference>